<organism evidence="2 3">
    <name type="scientific">Chelatococcus asaccharovorans</name>
    <dbReference type="NCBI Taxonomy" id="28210"/>
    <lineage>
        <taxon>Bacteria</taxon>
        <taxon>Pseudomonadati</taxon>
        <taxon>Pseudomonadota</taxon>
        <taxon>Alphaproteobacteria</taxon>
        <taxon>Hyphomicrobiales</taxon>
        <taxon>Chelatococcaceae</taxon>
        <taxon>Chelatococcus</taxon>
    </lineage>
</organism>
<dbReference type="GO" id="GO:0016787">
    <property type="term" value="F:hydrolase activity"/>
    <property type="evidence" value="ECO:0007669"/>
    <property type="project" value="UniProtKB-KW"/>
</dbReference>
<feature type="domain" description="Amidohydrolase-related" evidence="1">
    <location>
        <begin position="7"/>
        <end position="265"/>
    </location>
</feature>
<evidence type="ECO:0000313" key="3">
    <source>
        <dbReference type="Proteomes" id="UP000248021"/>
    </source>
</evidence>
<dbReference type="AlphaFoldDB" id="A0A2V3UDQ9"/>
<gene>
    <name evidence="2" type="ORF">C7450_102342</name>
</gene>
<dbReference type="SUPFAM" id="SSF51556">
    <property type="entry name" value="Metallo-dependent hydrolases"/>
    <property type="match status" value="1"/>
</dbReference>
<keyword evidence="2" id="KW-0378">Hydrolase</keyword>
<dbReference type="PANTHER" id="PTHR35563:SF2">
    <property type="entry name" value="BARREL METAL-DEPENDENT HYDROLASE, PUTATIVE (AFU_ORTHOLOGUE AFUA_1G16240)-RELATED"/>
    <property type="match status" value="1"/>
</dbReference>
<dbReference type="OrthoDB" id="9787654at2"/>
<dbReference type="InterPro" id="IPR052358">
    <property type="entry name" value="Aro_Compnd_Degr_Hydrolases"/>
</dbReference>
<dbReference type="Pfam" id="PF04909">
    <property type="entry name" value="Amidohydro_2"/>
    <property type="match status" value="1"/>
</dbReference>
<evidence type="ECO:0000313" key="2">
    <source>
        <dbReference type="EMBL" id="PXW63426.1"/>
    </source>
</evidence>
<accession>A0A2V3UDQ9</accession>
<dbReference type="Proteomes" id="UP000248021">
    <property type="component" value="Unassembled WGS sequence"/>
</dbReference>
<protein>
    <submittedName>
        <fullName evidence="2">Putative TIM-barrel fold metal-dependent hydrolase</fullName>
    </submittedName>
</protein>
<keyword evidence="3" id="KW-1185">Reference proteome</keyword>
<dbReference type="InterPro" id="IPR032466">
    <property type="entry name" value="Metal_Hydrolase"/>
</dbReference>
<dbReference type="PANTHER" id="PTHR35563">
    <property type="entry name" value="BARREL METAL-DEPENDENT HYDROLASE, PUTATIVE (AFU_ORTHOLOGUE AFUA_1G16240)-RELATED"/>
    <property type="match status" value="1"/>
</dbReference>
<dbReference type="InterPro" id="IPR006680">
    <property type="entry name" value="Amidohydro-rel"/>
</dbReference>
<dbReference type="RefSeq" id="WP_110373567.1">
    <property type="nucleotide sequence ID" value="NZ_JAHBRY010000002.1"/>
</dbReference>
<comment type="caution">
    <text evidence="2">The sequence shown here is derived from an EMBL/GenBank/DDBJ whole genome shotgun (WGS) entry which is preliminary data.</text>
</comment>
<reference evidence="2 3" key="1">
    <citation type="submission" date="2018-05" db="EMBL/GenBank/DDBJ databases">
        <title>Genomic Encyclopedia of Type Strains, Phase IV (KMG-IV): sequencing the most valuable type-strain genomes for metagenomic binning, comparative biology and taxonomic classification.</title>
        <authorList>
            <person name="Goeker M."/>
        </authorList>
    </citation>
    <scope>NUCLEOTIDE SEQUENCE [LARGE SCALE GENOMIC DNA]</scope>
    <source>
        <strain evidence="2 3">DSM 6462</strain>
    </source>
</reference>
<sequence length="266" mass="29869">MIHQPLVDSHFHLWRADLPLTDTAWHLKVTDASVDEFIEILDRHGVIFGVIAAASLHGAYNDYVRQALRAHRRFRATATVTPQTDIYQLERMRDDGFVGIRFVWGLLDEIPDLRSGEYRTLLRRVADLGWHVHLTDREHRIASTIAAIEASGAKLVIDHLGLFDTPAGINGEAFRTVMAAVERGRTWVKLSAGFRFEPPAAPKQYAQALVALTGGERLVWGSDWPFAAFEGKVTYADTLAALEDWVPDPLVRARICGSTPLRLYFT</sequence>
<dbReference type="EMBL" id="QJJK01000002">
    <property type="protein sequence ID" value="PXW63426.1"/>
    <property type="molecule type" value="Genomic_DNA"/>
</dbReference>
<evidence type="ECO:0000259" key="1">
    <source>
        <dbReference type="Pfam" id="PF04909"/>
    </source>
</evidence>
<dbReference type="Gene3D" id="3.20.20.140">
    <property type="entry name" value="Metal-dependent hydrolases"/>
    <property type="match status" value="1"/>
</dbReference>
<proteinExistence type="predicted"/>
<name>A0A2V3UDQ9_9HYPH</name>